<accession>A0A6M1RU71</accession>
<proteinExistence type="predicted"/>
<name>A0A6M1RU71_9HYPH</name>
<evidence type="ECO:0000313" key="3">
    <source>
        <dbReference type="Proteomes" id="UP000477849"/>
    </source>
</evidence>
<keyword evidence="1" id="KW-1133">Transmembrane helix</keyword>
<keyword evidence="3" id="KW-1185">Reference proteome</keyword>
<dbReference type="EMBL" id="JAAKZH010000001">
    <property type="protein sequence ID" value="NGO62455.1"/>
    <property type="molecule type" value="Genomic_DNA"/>
</dbReference>
<keyword evidence="1" id="KW-0472">Membrane</keyword>
<gene>
    <name evidence="2" type="ORF">G6N76_02120</name>
</gene>
<feature type="transmembrane region" description="Helical" evidence="1">
    <location>
        <begin position="26"/>
        <end position="46"/>
    </location>
</feature>
<dbReference type="Proteomes" id="UP000477849">
    <property type="component" value="Unassembled WGS sequence"/>
</dbReference>
<comment type="caution">
    <text evidence="2">The sequence shown here is derived from an EMBL/GenBank/DDBJ whole genome shotgun (WGS) entry which is preliminary data.</text>
</comment>
<organism evidence="2 3">
    <name type="scientific">Rhizobium daejeonense</name>
    <dbReference type="NCBI Taxonomy" id="240521"/>
    <lineage>
        <taxon>Bacteria</taxon>
        <taxon>Pseudomonadati</taxon>
        <taxon>Pseudomonadota</taxon>
        <taxon>Alphaproteobacteria</taxon>
        <taxon>Hyphomicrobiales</taxon>
        <taxon>Rhizobiaceae</taxon>
        <taxon>Rhizobium/Agrobacterium group</taxon>
        <taxon>Rhizobium</taxon>
    </lineage>
</organism>
<dbReference type="AlphaFoldDB" id="A0A6M1RU71"/>
<evidence type="ECO:0000256" key="1">
    <source>
        <dbReference type="SAM" id="Phobius"/>
    </source>
</evidence>
<sequence length="52" mass="6214">MKLLSEPPRKQETDPFMELRRELRTVFWLTATTLVLTFLLFVRVMFLSAPFP</sequence>
<protein>
    <submittedName>
        <fullName evidence="2">Uncharacterized protein</fullName>
    </submittedName>
</protein>
<keyword evidence="1" id="KW-0812">Transmembrane</keyword>
<reference evidence="2 3" key="1">
    <citation type="submission" date="2020-02" db="EMBL/GenBank/DDBJ databases">
        <title>Genome sequence of the type strain CCBAU10050 of Rhizobium daejeonense.</title>
        <authorList>
            <person name="Gao J."/>
            <person name="Sun J."/>
        </authorList>
    </citation>
    <scope>NUCLEOTIDE SEQUENCE [LARGE SCALE GENOMIC DNA]</scope>
    <source>
        <strain evidence="2 3">CCBAU10050</strain>
    </source>
</reference>
<evidence type="ECO:0000313" key="2">
    <source>
        <dbReference type="EMBL" id="NGO62455.1"/>
    </source>
</evidence>
<dbReference type="RefSeq" id="WP_163900419.1">
    <property type="nucleotide sequence ID" value="NZ_CP048427.1"/>
</dbReference>